<feature type="region of interest" description="Disordered" evidence="2">
    <location>
        <begin position="1"/>
        <end position="36"/>
    </location>
</feature>
<feature type="coiled-coil region" evidence="1">
    <location>
        <begin position="236"/>
        <end position="308"/>
    </location>
</feature>
<proteinExistence type="predicted"/>
<dbReference type="EMBL" id="CP069103">
    <property type="protein sequence ID" value="QSS52307.1"/>
    <property type="molecule type" value="Genomic_DNA"/>
</dbReference>
<evidence type="ECO:0000256" key="1">
    <source>
        <dbReference type="SAM" id="Coils"/>
    </source>
</evidence>
<dbReference type="VEuPathDB" id="FungiDB:I7I53_07905"/>
<name>A0A8A1LKE1_AJEC8</name>
<feature type="region of interest" description="Disordered" evidence="2">
    <location>
        <begin position="178"/>
        <end position="198"/>
    </location>
</feature>
<keyword evidence="1" id="KW-0175">Coiled coil</keyword>
<protein>
    <submittedName>
        <fullName evidence="3">Uncharacterized protein</fullName>
    </submittedName>
</protein>
<gene>
    <name evidence="3" type="ORF">I7I53_07905</name>
</gene>
<sequence>MAPPHIVFGGGVSSYSSSDDDSFVVRSHSRVRRHSRPRVVRENLEVPRRGRVRASSVGPQGRDGNIFIVNETRSPSRERSHSHVRARPKLFAEDEALIDLDEQMEQLRRHRRPRSRSSHSPRLDIEEHLRLDRLRLLERREEAAMEERNRKLDEQLLELQRERDTRIRERERELDRERDRVRDRESRDRRGRHRDHSVSRRDIENELQIERLLQMQHDLEAQRYIDDQLIVRRAQAREEEEAEKEHEKRIREKIETERTRKEAEEAERREYEAKLKKQAVDEYNRIEAEKKQKEKKDKEKADREFEERARATLAKSGYTDDQITAILKGEEKPKSHAHPAIKPTFIKVSSLHISPETLDFFHIPWEWDDRDKEFILIKRWITDDEQEELFEHTKALRHGQKLLIAPAPPQPQVGVRVRDRDEMYLVRTRKKSPRRASGWGLW</sequence>
<evidence type="ECO:0000313" key="4">
    <source>
        <dbReference type="Proteomes" id="UP000663419"/>
    </source>
</evidence>
<organism evidence="3 4">
    <name type="scientific">Ajellomyces capsulatus (strain H88)</name>
    <name type="common">Darling's disease fungus</name>
    <name type="synonym">Histoplasma capsulatum</name>
    <dbReference type="NCBI Taxonomy" id="544711"/>
    <lineage>
        <taxon>Eukaryota</taxon>
        <taxon>Fungi</taxon>
        <taxon>Dikarya</taxon>
        <taxon>Ascomycota</taxon>
        <taxon>Pezizomycotina</taxon>
        <taxon>Eurotiomycetes</taxon>
        <taxon>Eurotiomycetidae</taxon>
        <taxon>Onygenales</taxon>
        <taxon>Ajellomycetaceae</taxon>
        <taxon>Histoplasma</taxon>
    </lineage>
</organism>
<feature type="compositionally biased region" description="Basic and acidic residues" evidence="2">
    <location>
        <begin position="178"/>
        <end position="188"/>
    </location>
</feature>
<dbReference type="Proteomes" id="UP000663419">
    <property type="component" value="Chromosome 2"/>
</dbReference>
<dbReference type="AlphaFoldDB" id="A0A8A1LKE1"/>
<reference evidence="3" key="1">
    <citation type="submission" date="2021-01" db="EMBL/GenBank/DDBJ databases">
        <title>Chromosome-level genome assembly of a human fungal pathogen reveals clustering of transcriptionally co-regulated genes.</title>
        <authorList>
            <person name="Voorhies M."/>
            <person name="Cohen S."/>
            <person name="Shea T.P."/>
            <person name="Petrus S."/>
            <person name="Munoz J.F."/>
            <person name="Poplawski S."/>
            <person name="Goldman W.E."/>
            <person name="Michael T."/>
            <person name="Cuomo C.A."/>
            <person name="Sil A."/>
            <person name="Beyhan S."/>
        </authorList>
    </citation>
    <scope>NUCLEOTIDE SEQUENCE</scope>
    <source>
        <strain evidence="3">H88</strain>
    </source>
</reference>
<evidence type="ECO:0000313" key="3">
    <source>
        <dbReference type="EMBL" id="QSS52307.1"/>
    </source>
</evidence>
<feature type="compositionally biased region" description="Basic residues" evidence="2">
    <location>
        <begin position="27"/>
        <end position="36"/>
    </location>
</feature>
<evidence type="ECO:0000256" key="2">
    <source>
        <dbReference type="SAM" id="MobiDB-lite"/>
    </source>
</evidence>
<accession>A0A8A1LKE1</accession>